<protein>
    <recommendedName>
        <fullName evidence="3">Ribbon-helix-helix protein CopG domain-containing protein</fullName>
    </recommendedName>
</protein>
<proteinExistence type="predicted"/>
<comment type="caution">
    <text evidence="1">The sequence shown here is derived from an EMBL/GenBank/DDBJ whole genome shotgun (WGS) entry which is preliminary data.</text>
</comment>
<reference evidence="1 2" key="1">
    <citation type="submission" date="2021-03" db="EMBL/GenBank/DDBJ databases">
        <title>Genomic Encyclopedia of Type Strains, Phase IV (KMG-IV): sequencing the most valuable type-strain genomes for metagenomic binning, comparative biology and taxonomic classification.</title>
        <authorList>
            <person name="Goeker M."/>
        </authorList>
    </citation>
    <scope>NUCLEOTIDE SEQUENCE [LARGE SCALE GENOMIC DNA]</scope>
    <source>
        <strain evidence="1 2">DSM 40499</strain>
    </source>
</reference>
<sequence>MPVNPKYMETNVRVPFCAFDALAAVAARQGASRDATVRRLLAEHVERQEQVDPDDRLTHISTVLRYPPPPRWRKDPRQDRPLRLRASSALLERARAVSLLLPGQYERAFRDYQGRVLTDAAVTAIAVAEPFTDEFLDGLLPLLRHRAARNLWRLATAALITGPELDLLDAADELRKATAWTPDTELDEYDQRLLRIATALEEDVAWHSPARFQVADNIARDLLTGPQAEANARMLQEEGEAWDDLHQDTLHADEERRCYLKRGTTDYDWSGRGGTAVWRAERQVALQDFEDWLTHRTRTDTPQYAVHPPGWVLTRPPGWRAVAPAAADTGGLPQPYAAWTGEGRVLAFPHRNRQAVWPLQRRPDAPGYEPVPGAAALLAPAAGLPPDQILQYIEALLVDWNHEFGDEDEPDLYLALDVPVGAAYDFGLISAEERQEAMAQARTATLRAMDEIIDELALDGCDDEDLRHLRHVRGNVRQFTDEATRLDSRIGARFRVHKATWRWPGQSVTGEFLAGASTDLVQWLATVAHARSSLITQRSMQQAWGEAFDRYAPRERSSRRRR</sequence>
<evidence type="ECO:0000313" key="1">
    <source>
        <dbReference type="EMBL" id="MBP2055964.1"/>
    </source>
</evidence>
<dbReference type="RefSeq" id="WP_159400015.1">
    <property type="nucleotide sequence ID" value="NZ_CP016279.1"/>
</dbReference>
<gene>
    <name evidence="1" type="ORF">J2Z21_008981</name>
</gene>
<dbReference type="EMBL" id="JAGGLP010000037">
    <property type="protein sequence ID" value="MBP2055964.1"/>
    <property type="molecule type" value="Genomic_DNA"/>
</dbReference>
<dbReference type="Proteomes" id="UP001519309">
    <property type="component" value="Unassembled WGS sequence"/>
</dbReference>
<evidence type="ECO:0008006" key="3">
    <source>
        <dbReference type="Google" id="ProtNLM"/>
    </source>
</evidence>
<keyword evidence="2" id="KW-1185">Reference proteome</keyword>
<accession>A0ABS4M8F7</accession>
<name>A0ABS4M8F7_9ACTN</name>
<organism evidence="1 2">
    <name type="scientific">Streptomyces griseochromogenes</name>
    <dbReference type="NCBI Taxonomy" id="68214"/>
    <lineage>
        <taxon>Bacteria</taxon>
        <taxon>Bacillati</taxon>
        <taxon>Actinomycetota</taxon>
        <taxon>Actinomycetes</taxon>
        <taxon>Kitasatosporales</taxon>
        <taxon>Streptomycetaceae</taxon>
        <taxon>Streptomyces</taxon>
    </lineage>
</organism>
<evidence type="ECO:0000313" key="2">
    <source>
        <dbReference type="Proteomes" id="UP001519309"/>
    </source>
</evidence>